<keyword evidence="2" id="KW-1185">Reference proteome</keyword>
<sequence>MEDSNMIQHENLITKSSQKNKFLSRRFIWYRRRKVQSIRLGGKKKMRKGFVLVRLLKKVKLKWLKVQYSYMLKRLKNYYLSVVKDLIEAGATLETLQQRVMMEASFAIPVMTVSAVTVPSYMTSF</sequence>
<comment type="caution">
    <text evidence="1">The sequence shown here is derived from an EMBL/GenBank/DDBJ whole genome shotgun (WGS) entry which is preliminary data.</text>
</comment>
<protein>
    <submittedName>
        <fullName evidence="1">Uncharacterized protein</fullName>
    </submittedName>
</protein>
<reference evidence="1 2" key="1">
    <citation type="submission" date="2020-06" db="EMBL/GenBank/DDBJ databases">
        <title>Transcriptomic and genomic resources for Thalictrum thalictroides and T. hernandezii: Facilitating candidate gene discovery in an emerging model plant lineage.</title>
        <authorList>
            <person name="Arias T."/>
            <person name="Riano-Pachon D.M."/>
            <person name="Di Stilio V.S."/>
        </authorList>
    </citation>
    <scope>NUCLEOTIDE SEQUENCE [LARGE SCALE GENOMIC DNA]</scope>
    <source>
        <strain evidence="2">cv. WT478/WT964</strain>
        <tissue evidence="1">Leaves</tissue>
    </source>
</reference>
<gene>
    <name evidence="1" type="ORF">FRX31_033001</name>
</gene>
<dbReference type="Proteomes" id="UP000554482">
    <property type="component" value="Unassembled WGS sequence"/>
</dbReference>
<evidence type="ECO:0000313" key="2">
    <source>
        <dbReference type="Proteomes" id="UP000554482"/>
    </source>
</evidence>
<name>A0A7J6UYB2_THATH</name>
<dbReference type="OrthoDB" id="1937329at2759"/>
<dbReference type="EMBL" id="JABWDY010041421">
    <property type="protein sequence ID" value="KAF5177411.1"/>
    <property type="molecule type" value="Genomic_DNA"/>
</dbReference>
<dbReference type="PANTHER" id="PTHR34788">
    <property type="entry name" value="F15I1.22"/>
    <property type="match status" value="1"/>
</dbReference>
<organism evidence="1 2">
    <name type="scientific">Thalictrum thalictroides</name>
    <name type="common">Rue-anemone</name>
    <name type="synonym">Anemone thalictroides</name>
    <dbReference type="NCBI Taxonomy" id="46969"/>
    <lineage>
        <taxon>Eukaryota</taxon>
        <taxon>Viridiplantae</taxon>
        <taxon>Streptophyta</taxon>
        <taxon>Embryophyta</taxon>
        <taxon>Tracheophyta</taxon>
        <taxon>Spermatophyta</taxon>
        <taxon>Magnoliopsida</taxon>
        <taxon>Ranunculales</taxon>
        <taxon>Ranunculaceae</taxon>
        <taxon>Thalictroideae</taxon>
        <taxon>Thalictrum</taxon>
    </lineage>
</organism>
<proteinExistence type="predicted"/>
<accession>A0A7J6UYB2</accession>
<evidence type="ECO:0000313" key="1">
    <source>
        <dbReference type="EMBL" id="KAF5177411.1"/>
    </source>
</evidence>
<dbReference type="PANTHER" id="PTHR34788:SF4">
    <property type="entry name" value="F15I1.22"/>
    <property type="match status" value="1"/>
</dbReference>
<dbReference type="AlphaFoldDB" id="A0A7J6UYB2"/>